<evidence type="ECO:0000313" key="4">
    <source>
        <dbReference type="EMBL" id="SKC40198.1"/>
    </source>
</evidence>
<reference evidence="4 5" key="1">
    <citation type="submission" date="2017-02" db="EMBL/GenBank/DDBJ databases">
        <authorList>
            <person name="Peterson S.W."/>
        </authorList>
    </citation>
    <scope>NUCLEOTIDE SEQUENCE [LARGE SCALE GENOMIC DNA]</scope>
    <source>
        <strain evidence="4 5">VKM Ac-2059</strain>
    </source>
</reference>
<organism evidence="4 5">
    <name type="scientific">Okibacterium fritillariae</name>
    <dbReference type="NCBI Taxonomy" id="123320"/>
    <lineage>
        <taxon>Bacteria</taxon>
        <taxon>Bacillati</taxon>
        <taxon>Actinomycetota</taxon>
        <taxon>Actinomycetes</taxon>
        <taxon>Micrococcales</taxon>
        <taxon>Microbacteriaceae</taxon>
        <taxon>Okibacterium</taxon>
    </lineage>
</organism>
<keyword evidence="5" id="KW-1185">Reference proteome</keyword>
<proteinExistence type="predicted"/>
<dbReference type="Gene3D" id="3.40.50.150">
    <property type="entry name" value="Vaccinia Virus protein VP39"/>
    <property type="match status" value="1"/>
</dbReference>
<dbReference type="PANTHER" id="PTHR43861:SF1">
    <property type="entry name" value="TRANS-ACONITATE 2-METHYLTRANSFERASE"/>
    <property type="match status" value="1"/>
</dbReference>
<keyword evidence="2 4" id="KW-0808">Transferase</keyword>
<dbReference type="RefSeq" id="WP_079726817.1">
    <property type="nucleotide sequence ID" value="NZ_FUZP01000001.1"/>
</dbReference>
<evidence type="ECO:0000313" key="5">
    <source>
        <dbReference type="Proteomes" id="UP000190857"/>
    </source>
</evidence>
<dbReference type="GO" id="GO:0008168">
    <property type="term" value="F:methyltransferase activity"/>
    <property type="evidence" value="ECO:0007669"/>
    <property type="project" value="UniProtKB-KW"/>
</dbReference>
<sequence>MDAQIRDAYSRRADEYVEHLGSMASVHPSDAQLVSAWALEQDGPLIDAGCGPGHWTAFLAERVGDVRGVDVVPRFVEHARETYPEQTFETESVDDLSAAPASVGGILSWYSLIHHEPSSIQVPLREFARVLRPGGGLLLGFFTGPSVERFDHAVIGAYFWPVEALSAEVQEAGFDIVETHTRTGQGYRPHGAILARRRTDA</sequence>
<dbReference type="InterPro" id="IPR041698">
    <property type="entry name" value="Methyltransf_25"/>
</dbReference>
<dbReference type="AlphaFoldDB" id="A0A1T5IMG5"/>
<evidence type="ECO:0000256" key="2">
    <source>
        <dbReference type="ARBA" id="ARBA00022679"/>
    </source>
</evidence>
<keyword evidence="1 4" id="KW-0489">Methyltransferase</keyword>
<dbReference type="STRING" id="123320.SAMN06309945_0614"/>
<feature type="domain" description="Methyltransferase" evidence="3">
    <location>
        <begin position="46"/>
        <end position="135"/>
    </location>
</feature>
<protein>
    <submittedName>
        <fullName evidence="4">Methyltransferase domain-containing protein</fullName>
    </submittedName>
</protein>
<accession>A0A1T5IMG5</accession>
<dbReference type="GO" id="GO:0032259">
    <property type="term" value="P:methylation"/>
    <property type="evidence" value="ECO:0007669"/>
    <property type="project" value="UniProtKB-KW"/>
</dbReference>
<dbReference type="Pfam" id="PF13649">
    <property type="entry name" value="Methyltransf_25"/>
    <property type="match status" value="1"/>
</dbReference>
<dbReference type="OrthoDB" id="9805171at2"/>
<dbReference type="EMBL" id="FUZP01000001">
    <property type="protein sequence ID" value="SKC40198.1"/>
    <property type="molecule type" value="Genomic_DNA"/>
</dbReference>
<gene>
    <name evidence="4" type="ORF">SAMN06309945_0614</name>
</gene>
<evidence type="ECO:0000259" key="3">
    <source>
        <dbReference type="Pfam" id="PF13649"/>
    </source>
</evidence>
<dbReference type="PANTHER" id="PTHR43861">
    <property type="entry name" value="TRANS-ACONITATE 2-METHYLTRANSFERASE-RELATED"/>
    <property type="match status" value="1"/>
</dbReference>
<evidence type="ECO:0000256" key="1">
    <source>
        <dbReference type="ARBA" id="ARBA00022603"/>
    </source>
</evidence>
<dbReference type="InterPro" id="IPR029063">
    <property type="entry name" value="SAM-dependent_MTases_sf"/>
</dbReference>
<dbReference type="Proteomes" id="UP000190857">
    <property type="component" value="Unassembled WGS sequence"/>
</dbReference>
<name>A0A1T5IMG5_9MICO</name>
<dbReference type="SUPFAM" id="SSF53335">
    <property type="entry name" value="S-adenosyl-L-methionine-dependent methyltransferases"/>
    <property type="match status" value="1"/>
</dbReference>